<feature type="domain" description="Glycosyl transferase family 51" evidence="12">
    <location>
        <begin position="72"/>
        <end position="234"/>
    </location>
</feature>
<dbReference type="Pfam" id="PF00912">
    <property type="entry name" value="Transgly"/>
    <property type="match status" value="1"/>
</dbReference>
<evidence type="ECO:0000256" key="7">
    <source>
        <dbReference type="ARBA" id="ARBA00022984"/>
    </source>
</evidence>
<dbReference type="PANTHER" id="PTHR30400:SF0">
    <property type="entry name" value="BIOSYNTHETIC PEPTIDOGLYCAN TRANSGLYCOSYLASE"/>
    <property type="match status" value="1"/>
</dbReference>
<evidence type="ECO:0000256" key="8">
    <source>
        <dbReference type="ARBA" id="ARBA00022989"/>
    </source>
</evidence>
<proteinExistence type="inferred from homology"/>
<comment type="caution">
    <text evidence="13">The sequence shown here is derived from an EMBL/GenBank/DDBJ whole genome shotgun (WGS) entry which is preliminary data.</text>
</comment>
<evidence type="ECO:0000256" key="5">
    <source>
        <dbReference type="ARBA" id="ARBA00022692"/>
    </source>
</evidence>
<comment type="pathway">
    <text evidence="11">Cell wall biogenesis; peptidoglycan biosynthesis.</text>
</comment>
<dbReference type="Proteomes" id="UP001597393">
    <property type="component" value="Unassembled WGS sequence"/>
</dbReference>
<keyword evidence="3 11" id="KW-0328">Glycosyltransferase</keyword>
<comment type="similarity">
    <text evidence="11">Belongs to the glycosyltransferase 51 family.</text>
</comment>
<keyword evidence="8 11" id="KW-1133">Transmembrane helix</keyword>
<evidence type="ECO:0000256" key="2">
    <source>
        <dbReference type="ARBA" id="ARBA00022519"/>
    </source>
</evidence>
<keyword evidence="5 11" id="KW-0812">Transmembrane</keyword>
<evidence type="ECO:0000313" key="14">
    <source>
        <dbReference type="Proteomes" id="UP001597393"/>
    </source>
</evidence>
<evidence type="ECO:0000259" key="12">
    <source>
        <dbReference type="Pfam" id="PF00912"/>
    </source>
</evidence>
<evidence type="ECO:0000256" key="4">
    <source>
        <dbReference type="ARBA" id="ARBA00022679"/>
    </source>
</evidence>
<dbReference type="InterPro" id="IPR001264">
    <property type="entry name" value="Glyco_trans_51"/>
</dbReference>
<keyword evidence="7 11" id="KW-0573">Peptidoglycan synthesis</keyword>
<evidence type="ECO:0000256" key="3">
    <source>
        <dbReference type="ARBA" id="ARBA00022676"/>
    </source>
</evidence>
<keyword evidence="4 11" id="KW-0808">Transferase</keyword>
<name>A0ABW5NFS6_9SPHI</name>
<accession>A0ABW5NFS6</accession>
<keyword evidence="14" id="KW-1185">Reference proteome</keyword>
<evidence type="ECO:0000256" key="10">
    <source>
        <dbReference type="ARBA" id="ARBA00023316"/>
    </source>
</evidence>
<dbReference type="RefSeq" id="WP_380867400.1">
    <property type="nucleotide sequence ID" value="NZ_JBHUMA010000004.1"/>
</dbReference>
<keyword evidence="9 11" id="KW-0472">Membrane</keyword>
<gene>
    <name evidence="11 13" type="primary">mtgA</name>
    <name evidence="13" type="ORF">ACFSQ3_03160</name>
</gene>
<evidence type="ECO:0000256" key="11">
    <source>
        <dbReference type="HAMAP-Rule" id="MF_00766"/>
    </source>
</evidence>
<protein>
    <recommendedName>
        <fullName evidence="11">Biosynthetic peptidoglycan transglycosylase</fullName>
        <ecNumber evidence="11">2.4.99.28</ecNumber>
    </recommendedName>
    <alternativeName>
        <fullName evidence="11">Glycan polymerase</fullName>
    </alternativeName>
    <alternativeName>
        <fullName evidence="11">Peptidoglycan glycosyltransferase MtgA</fullName>
        <shortName evidence="11">PGT</shortName>
    </alternativeName>
</protein>
<keyword evidence="1 11" id="KW-1003">Cell membrane</keyword>
<keyword evidence="10 11" id="KW-0961">Cell wall biogenesis/degradation</keyword>
<comment type="function">
    <text evidence="11">Peptidoglycan polymerase that catalyzes glycan chain elongation from lipid-linked precursors.</text>
</comment>
<comment type="subcellular location">
    <subcellularLocation>
        <location evidence="11">Cell membrane</location>
        <topology evidence="11">Single-pass membrane protein</topology>
    </subcellularLocation>
</comment>
<dbReference type="PANTHER" id="PTHR30400">
    <property type="entry name" value="MONOFUNCTIONAL BIOSYNTHETIC PEPTIDOGLYCAN TRANSGLYCOSYLASE"/>
    <property type="match status" value="1"/>
</dbReference>
<dbReference type="Gene3D" id="1.10.3810.10">
    <property type="entry name" value="Biosynthetic peptidoglycan transglycosylase-like"/>
    <property type="match status" value="1"/>
</dbReference>
<organism evidence="13 14">
    <name type="scientific">Sphingobacterium corticis</name>
    <dbReference type="NCBI Taxonomy" id="1812823"/>
    <lineage>
        <taxon>Bacteria</taxon>
        <taxon>Pseudomonadati</taxon>
        <taxon>Bacteroidota</taxon>
        <taxon>Sphingobacteriia</taxon>
        <taxon>Sphingobacteriales</taxon>
        <taxon>Sphingobacteriaceae</taxon>
        <taxon>Sphingobacterium</taxon>
    </lineage>
</organism>
<keyword evidence="2" id="KW-0997">Cell inner membrane</keyword>
<dbReference type="InterPro" id="IPR011812">
    <property type="entry name" value="Pep_trsgly"/>
</dbReference>
<dbReference type="NCBIfam" id="TIGR02070">
    <property type="entry name" value="mono_pep_trsgly"/>
    <property type="match status" value="1"/>
</dbReference>
<keyword evidence="6 11" id="KW-0133">Cell shape</keyword>
<dbReference type="SUPFAM" id="SSF53955">
    <property type="entry name" value="Lysozyme-like"/>
    <property type="match status" value="1"/>
</dbReference>
<dbReference type="InterPro" id="IPR023346">
    <property type="entry name" value="Lysozyme-like_dom_sf"/>
</dbReference>
<evidence type="ECO:0000256" key="1">
    <source>
        <dbReference type="ARBA" id="ARBA00022475"/>
    </source>
</evidence>
<evidence type="ECO:0000256" key="9">
    <source>
        <dbReference type="ARBA" id="ARBA00023136"/>
    </source>
</evidence>
<dbReference type="HAMAP" id="MF_00766">
    <property type="entry name" value="PGT_MtgA"/>
    <property type="match status" value="1"/>
</dbReference>
<evidence type="ECO:0000313" key="13">
    <source>
        <dbReference type="EMBL" id="MFD2597939.1"/>
    </source>
</evidence>
<comment type="catalytic activity">
    <reaction evidence="11">
        <text>[GlcNAc-(1-&gt;4)-Mur2Ac(oyl-L-Ala-gamma-D-Glu-L-Lys-D-Ala-D-Ala)](n)-di-trans,octa-cis-undecaprenyl diphosphate + beta-D-GlcNAc-(1-&gt;4)-Mur2Ac(oyl-L-Ala-gamma-D-Glu-L-Lys-D-Ala-D-Ala)-di-trans,octa-cis-undecaprenyl diphosphate = [GlcNAc-(1-&gt;4)-Mur2Ac(oyl-L-Ala-gamma-D-Glu-L-Lys-D-Ala-D-Ala)](n+1)-di-trans,octa-cis-undecaprenyl diphosphate + di-trans,octa-cis-undecaprenyl diphosphate + H(+)</text>
        <dbReference type="Rhea" id="RHEA:23708"/>
        <dbReference type="Rhea" id="RHEA-COMP:9602"/>
        <dbReference type="Rhea" id="RHEA-COMP:9603"/>
        <dbReference type="ChEBI" id="CHEBI:15378"/>
        <dbReference type="ChEBI" id="CHEBI:58405"/>
        <dbReference type="ChEBI" id="CHEBI:60033"/>
        <dbReference type="ChEBI" id="CHEBI:78435"/>
        <dbReference type="EC" id="2.4.99.28"/>
    </reaction>
</comment>
<evidence type="ECO:0000256" key="6">
    <source>
        <dbReference type="ARBA" id="ARBA00022960"/>
    </source>
</evidence>
<reference evidence="14" key="1">
    <citation type="journal article" date="2019" name="Int. J. Syst. Evol. Microbiol.">
        <title>The Global Catalogue of Microorganisms (GCM) 10K type strain sequencing project: providing services to taxonomists for standard genome sequencing and annotation.</title>
        <authorList>
            <consortium name="The Broad Institute Genomics Platform"/>
            <consortium name="The Broad Institute Genome Sequencing Center for Infectious Disease"/>
            <person name="Wu L."/>
            <person name="Ma J."/>
        </authorList>
    </citation>
    <scope>NUCLEOTIDE SEQUENCE [LARGE SCALE GENOMIC DNA]</scope>
    <source>
        <strain evidence="14">KCTC 42248</strain>
    </source>
</reference>
<dbReference type="EC" id="2.4.99.28" evidence="11"/>
<sequence>MAIQRSKKKKFSNKTKKKASNKIVRWIGRVLLALFALSIFWVIVLRFINPPITYLMVKRGFEWKEKGKGFKIEKDWLAYEEISTNLKKAALAGEDAFFMTHHGFDTKAIEKALQRNKTGGALRGGSTISQQVAKNVFLWPARSWFRKGLETYFTVLIEIFWSKKRILEVYLNVIEMGQGVYGAEAASRYYFSKSGKSLTRKEAALIIAILPNPRKWDARRPSPYINRRANSIVRYLNHYTIPE</sequence>
<dbReference type="InterPro" id="IPR036950">
    <property type="entry name" value="PBP_transglycosylase"/>
</dbReference>
<dbReference type="EMBL" id="JBHUMA010000004">
    <property type="protein sequence ID" value="MFD2597939.1"/>
    <property type="molecule type" value="Genomic_DNA"/>
</dbReference>